<dbReference type="Gene3D" id="3.40.50.2000">
    <property type="entry name" value="Glycogen Phosphorylase B"/>
    <property type="match status" value="2"/>
</dbReference>
<dbReference type="GO" id="GO:0016758">
    <property type="term" value="F:hexosyltransferase activity"/>
    <property type="evidence" value="ECO:0007669"/>
    <property type="project" value="TreeGrafter"/>
</dbReference>
<dbReference type="RefSeq" id="WP_223248244.1">
    <property type="nucleotide sequence ID" value="NZ_BHVT01000021.1"/>
</dbReference>
<feature type="domain" description="Glycosyl transferase family 1" evidence="1">
    <location>
        <begin position="219"/>
        <end position="377"/>
    </location>
</feature>
<evidence type="ECO:0000313" key="3">
    <source>
        <dbReference type="EMBL" id="TCV79098.1"/>
    </source>
</evidence>
<feature type="domain" description="Glycosyltransferase subfamily 4-like N-terminal" evidence="2">
    <location>
        <begin position="32"/>
        <end position="209"/>
    </location>
</feature>
<dbReference type="SUPFAM" id="SSF53756">
    <property type="entry name" value="UDP-Glycosyltransferase/glycogen phosphorylase"/>
    <property type="match status" value="1"/>
</dbReference>
<dbReference type="InterPro" id="IPR001296">
    <property type="entry name" value="Glyco_trans_1"/>
</dbReference>
<proteinExistence type="predicted"/>
<reference evidence="3 4" key="1">
    <citation type="submission" date="2019-03" db="EMBL/GenBank/DDBJ databases">
        <title>Genomic Encyclopedia of Type Strains, Phase IV (KMG-IV): sequencing the most valuable type-strain genomes for metagenomic binning, comparative biology and taxonomic classification.</title>
        <authorList>
            <person name="Goeker M."/>
        </authorList>
    </citation>
    <scope>NUCLEOTIDE SEQUENCE [LARGE SCALE GENOMIC DNA]</scope>
    <source>
        <strain evidence="3 4">DSM 100309</strain>
    </source>
</reference>
<dbReference type="Pfam" id="PF13439">
    <property type="entry name" value="Glyco_transf_4"/>
    <property type="match status" value="1"/>
</dbReference>
<gene>
    <name evidence="3" type="ORF">EDC63_1365</name>
</gene>
<organism evidence="3 4">
    <name type="scientific">Sulfurirhabdus autotrophica</name>
    <dbReference type="NCBI Taxonomy" id="1706046"/>
    <lineage>
        <taxon>Bacteria</taxon>
        <taxon>Pseudomonadati</taxon>
        <taxon>Pseudomonadota</taxon>
        <taxon>Betaproteobacteria</taxon>
        <taxon>Nitrosomonadales</taxon>
        <taxon>Sulfuricellaceae</taxon>
        <taxon>Sulfurirhabdus</taxon>
    </lineage>
</organism>
<dbReference type="Pfam" id="PF00534">
    <property type="entry name" value="Glycos_transf_1"/>
    <property type="match status" value="1"/>
</dbReference>
<name>A0A4R3XNX2_9PROT</name>
<dbReference type="PANTHER" id="PTHR45947">
    <property type="entry name" value="SULFOQUINOVOSYL TRANSFERASE SQD2"/>
    <property type="match status" value="1"/>
</dbReference>
<dbReference type="InterPro" id="IPR028098">
    <property type="entry name" value="Glyco_trans_4-like_N"/>
</dbReference>
<dbReference type="InterPro" id="IPR050194">
    <property type="entry name" value="Glycosyltransferase_grp1"/>
</dbReference>
<protein>
    <submittedName>
        <fullName evidence="3">Glycosyltransferase involved in cell wall biosynthesis</fullName>
    </submittedName>
</protein>
<comment type="caution">
    <text evidence="3">The sequence shown here is derived from an EMBL/GenBank/DDBJ whole genome shotgun (WGS) entry which is preliminary data.</text>
</comment>
<dbReference type="Proteomes" id="UP000295367">
    <property type="component" value="Unassembled WGS sequence"/>
</dbReference>
<dbReference type="AlphaFoldDB" id="A0A4R3XNX2"/>
<accession>A0A4R3XNX2</accession>
<evidence type="ECO:0000259" key="2">
    <source>
        <dbReference type="Pfam" id="PF13439"/>
    </source>
</evidence>
<evidence type="ECO:0000313" key="4">
    <source>
        <dbReference type="Proteomes" id="UP000295367"/>
    </source>
</evidence>
<dbReference type="PANTHER" id="PTHR45947:SF3">
    <property type="entry name" value="SULFOQUINOVOSYL TRANSFERASE SQD2"/>
    <property type="match status" value="1"/>
</dbReference>
<dbReference type="EMBL" id="SMCO01000036">
    <property type="protein sequence ID" value="TCV79098.1"/>
    <property type="molecule type" value="Genomic_DNA"/>
</dbReference>
<keyword evidence="4" id="KW-1185">Reference proteome</keyword>
<sequence length="407" mass="45265">MSIDQTTPRRKKLLVLTSTFPRWEGDCEPPFVFELSRRLQHRFDVMVLAPHTTGAKQREDIAGMRVIRYRYFFGKWEILAYQGGILAKLKQHSAHYLLVPFFLFAQLRSLLRILRREKIDVIHAHWLIPQGLIAIAALFLKRVQFPALLCTSHGSDLFGLRGMFFSSLKRIVVRYADAVTVVSHQMKSRTIELGINEDKVSVIPMGIDMTNLFVPSHEEVRDLELLFVGRLVVSKAVDVLIMALPAILIEYPHVSLTIVGDGPEKASLKELAIKLGISNQVNFLGAVANPELPVLYRRAAIFVSPSLEEGFGLTIVEALACGCAVIATNLPATREILADGETGLLVPLGDSAAIAHRALLLLADTTLRHSLSRAGRQFAIGKFDWEVVAGRYGCLLDKLVKNSQQPS</sequence>
<evidence type="ECO:0000259" key="1">
    <source>
        <dbReference type="Pfam" id="PF00534"/>
    </source>
</evidence>
<keyword evidence="3" id="KW-0808">Transferase</keyword>